<sequence>MGESQVAEAAPGRTGAVRTGLTAVLAAAGTLAMAAAARTLVEPALTGSGEQALLNGVLLVLAAAGALLCLYLTVVWALATLVLVAGPATALGRTLLGALRLIAPQLARRITVAAALGTAATAMVLGPASAADQGTGFLDLSGVGAGAAQELTAPVDPAPSDAGGEAGGAAPTEEGELPPLGWESAPSSQDPGTTEDEAPVQHEAHEGDDTSDADPEPSDAPVPADPTAPAEGASDPADGADSTDATDATDSPGATDATTPPHTIVVGAGDSLWTLTDEALGPGADSPQDIASSWPLLYEANRHEIGSDPDQLTPGQVLTVPSALTDEESS</sequence>
<evidence type="ECO:0000256" key="1">
    <source>
        <dbReference type="SAM" id="MobiDB-lite"/>
    </source>
</evidence>
<evidence type="ECO:0000313" key="5">
    <source>
        <dbReference type="Proteomes" id="UP001597280"/>
    </source>
</evidence>
<dbReference type="InterPro" id="IPR018392">
    <property type="entry name" value="LysM"/>
</dbReference>
<name>A0ABW4Q121_9MICO</name>
<organism evidence="4 5">
    <name type="scientific">Brachybacterium rhamnosum</name>
    <dbReference type="NCBI Taxonomy" id="173361"/>
    <lineage>
        <taxon>Bacteria</taxon>
        <taxon>Bacillati</taxon>
        <taxon>Actinomycetota</taxon>
        <taxon>Actinomycetes</taxon>
        <taxon>Micrococcales</taxon>
        <taxon>Dermabacteraceae</taxon>
        <taxon>Brachybacterium</taxon>
    </lineage>
</organism>
<feature type="compositionally biased region" description="Low complexity" evidence="1">
    <location>
        <begin position="158"/>
        <end position="183"/>
    </location>
</feature>
<comment type="caution">
    <text evidence="4">The sequence shown here is derived from an EMBL/GenBank/DDBJ whole genome shotgun (WGS) entry which is preliminary data.</text>
</comment>
<feature type="domain" description="LysM" evidence="3">
    <location>
        <begin position="262"/>
        <end position="320"/>
    </location>
</feature>
<feature type="compositionally biased region" description="Basic and acidic residues" evidence="1">
    <location>
        <begin position="199"/>
        <end position="208"/>
    </location>
</feature>
<dbReference type="PROSITE" id="PS51782">
    <property type="entry name" value="LYSM"/>
    <property type="match status" value="1"/>
</dbReference>
<dbReference type="InterPro" id="IPR036779">
    <property type="entry name" value="LysM_dom_sf"/>
</dbReference>
<dbReference type="EMBL" id="JBHUFL010000003">
    <property type="protein sequence ID" value="MFD1836468.1"/>
    <property type="molecule type" value="Genomic_DNA"/>
</dbReference>
<keyword evidence="2" id="KW-0812">Transmembrane</keyword>
<keyword evidence="5" id="KW-1185">Reference proteome</keyword>
<keyword evidence="2" id="KW-1133">Transmembrane helix</keyword>
<dbReference type="Gene3D" id="3.10.350.10">
    <property type="entry name" value="LysM domain"/>
    <property type="match status" value="1"/>
</dbReference>
<dbReference type="CDD" id="cd00118">
    <property type="entry name" value="LysM"/>
    <property type="match status" value="1"/>
</dbReference>
<feature type="transmembrane region" description="Helical" evidence="2">
    <location>
        <begin position="20"/>
        <end position="41"/>
    </location>
</feature>
<reference evidence="5" key="1">
    <citation type="journal article" date="2019" name="Int. J. Syst. Evol. Microbiol.">
        <title>The Global Catalogue of Microorganisms (GCM) 10K type strain sequencing project: providing services to taxonomists for standard genome sequencing and annotation.</title>
        <authorList>
            <consortium name="The Broad Institute Genomics Platform"/>
            <consortium name="The Broad Institute Genome Sequencing Center for Infectious Disease"/>
            <person name="Wu L."/>
            <person name="Ma J."/>
        </authorList>
    </citation>
    <scope>NUCLEOTIDE SEQUENCE [LARGE SCALE GENOMIC DNA]</scope>
    <source>
        <strain evidence="5">JCM 11650</strain>
    </source>
</reference>
<feature type="region of interest" description="Disordered" evidence="1">
    <location>
        <begin position="305"/>
        <end position="330"/>
    </location>
</feature>
<evidence type="ECO:0000313" key="4">
    <source>
        <dbReference type="EMBL" id="MFD1836468.1"/>
    </source>
</evidence>
<evidence type="ECO:0000256" key="2">
    <source>
        <dbReference type="SAM" id="Phobius"/>
    </source>
</evidence>
<dbReference type="Proteomes" id="UP001597280">
    <property type="component" value="Unassembled WGS sequence"/>
</dbReference>
<evidence type="ECO:0000259" key="3">
    <source>
        <dbReference type="PROSITE" id="PS51782"/>
    </source>
</evidence>
<protein>
    <submittedName>
        <fullName evidence="4">LysM peptidoglycan-binding domain-containing protein</fullName>
    </submittedName>
</protein>
<feature type="transmembrane region" description="Helical" evidence="2">
    <location>
        <begin position="53"/>
        <end position="78"/>
    </location>
</feature>
<dbReference type="RefSeq" id="WP_343905967.1">
    <property type="nucleotide sequence ID" value="NZ_BAAAIS010000003.1"/>
</dbReference>
<gene>
    <name evidence="4" type="ORF">ACFSDA_15490</name>
</gene>
<feature type="region of interest" description="Disordered" evidence="1">
    <location>
        <begin position="153"/>
        <end position="270"/>
    </location>
</feature>
<proteinExistence type="predicted"/>
<keyword evidence="2" id="KW-0472">Membrane</keyword>
<feature type="compositionally biased region" description="Low complexity" evidence="1">
    <location>
        <begin position="227"/>
        <end position="261"/>
    </location>
</feature>
<accession>A0ABW4Q121</accession>